<organism evidence="3">
    <name type="scientific">Streptomyces fradiae</name>
    <name type="common">Streptomyces roseoflavus</name>
    <dbReference type="NCBI Taxonomy" id="1906"/>
    <lineage>
        <taxon>Bacteria</taxon>
        <taxon>Bacillati</taxon>
        <taxon>Actinomycetota</taxon>
        <taxon>Actinomycetes</taxon>
        <taxon>Kitasatosporales</taxon>
        <taxon>Streptomycetaceae</taxon>
        <taxon>Streptomyces</taxon>
    </lineage>
</organism>
<keyword evidence="1" id="KW-0732">Signal</keyword>
<evidence type="ECO:0000256" key="1">
    <source>
        <dbReference type="SAM" id="SignalP"/>
    </source>
</evidence>
<proteinExistence type="predicted"/>
<dbReference type="Pfam" id="PF06259">
    <property type="entry name" value="Abhydrolase_8"/>
    <property type="match status" value="1"/>
</dbReference>
<feature type="chain" id="PRO_5004232251" evidence="1">
    <location>
        <begin position="34"/>
        <end position="385"/>
    </location>
</feature>
<evidence type="ECO:0000259" key="2">
    <source>
        <dbReference type="Pfam" id="PF06259"/>
    </source>
</evidence>
<accession>Q45RA2</accession>
<protein>
    <submittedName>
        <fullName evidence="3">Probable secreted protein</fullName>
    </submittedName>
</protein>
<dbReference type="ESTHER" id="strfr-q45ra2">
    <property type="family name" value="Duf_1023"/>
</dbReference>
<dbReference type="SUPFAM" id="SSF53474">
    <property type="entry name" value="alpha/beta-Hydrolases"/>
    <property type="match status" value="1"/>
</dbReference>
<feature type="domain" description="DUF1023" evidence="2">
    <location>
        <begin position="166"/>
        <end position="334"/>
    </location>
</feature>
<name>Q45RA2_STRFR</name>
<reference evidence="3" key="1">
    <citation type="journal article" date="2006" name="J. Ind. Microbiol. Biotechnol.">
        <title>The lipopeptide antibiotic A54145 biosynthetic gene cluster from Streptomyces fradiae.</title>
        <authorList>
            <person name="Miao V."/>
            <person name="Brost R."/>
            <person name="Chapple J."/>
            <person name="She K."/>
            <person name="Coeffet-Le Gal M.F."/>
            <person name="Baltz R.H."/>
        </authorList>
    </citation>
    <scope>NUCLEOTIDE SEQUENCE</scope>
    <source>
        <strain evidence="3">NRRL18158</strain>
    </source>
</reference>
<dbReference type="AlphaFoldDB" id="Q45RA2"/>
<dbReference type="InterPro" id="IPR010427">
    <property type="entry name" value="DUF1023"/>
</dbReference>
<sequence>MWLRAEGWKRRGRRTLAVAVLMASVVAGTTGSAAGTEQRVISGAVPGTGAWLADRALGRPLPDPATAAPARVASFFAGLSHGQQRALAHRHPLVVGNLDGAPIGLRYEANALALAEERNRQLARAQDPAAGPRDRTAARVRAERYARLLDRTTGGATGGRQFLAFDPRGRGQVAEVHGDLGRAEHVAVIVPGSDIDLTTFDRPRDPYGTPTGMARALYAATGHRTAVVAWVGYTTPVGLGPDAVTGRLAEAGAPRLARFARGLVASGAPRPAVFCHSYGSVVCGLAAHRMPASDLVVAGSPGLRADTVEKLGSAARVWAAKAPGDWIDNVPHVEFLGLGHGVDPADPAFGARSVPADRAEGHTGYFAPGTDSLRAFARIALGVAA</sequence>
<feature type="signal peptide" evidence="1">
    <location>
        <begin position="1"/>
        <end position="33"/>
    </location>
</feature>
<dbReference type="EMBL" id="DQ118863">
    <property type="protein sequence ID" value="AAZ23058.1"/>
    <property type="molecule type" value="Genomic_DNA"/>
</dbReference>
<evidence type="ECO:0000313" key="3">
    <source>
        <dbReference type="EMBL" id="AAZ23058.1"/>
    </source>
</evidence>
<dbReference type="InterPro" id="IPR029058">
    <property type="entry name" value="AB_hydrolase_fold"/>
</dbReference>